<dbReference type="InterPro" id="IPR008991">
    <property type="entry name" value="Translation_prot_SH3-like_sf"/>
</dbReference>
<dbReference type="CDD" id="cd06091">
    <property type="entry name" value="KOW_NusG"/>
    <property type="match status" value="1"/>
</dbReference>
<feature type="domain" description="NusG-like N-terminal" evidence="4">
    <location>
        <begin position="6"/>
        <end position="106"/>
    </location>
</feature>
<evidence type="ECO:0000256" key="3">
    <source>
        <dbReference type="ARBA" id="ARBA00023163"/>
    </source>
</evidence>
<name>A0ABV3RUI8_9RHOB</name>
<gene>
    <name evidence="5" type="ORF">AB2B41_21410</name>
</gene>
<evidence type="ECO:0000313" key="5">
    <source>
        <dbReference type="EMBL" id="MEW9922172.1"/>
    </source>
</evidence>
<dbReference type="Pfam" id="PF02357">
    <property type="entry name" value="NusG"/>
    <property type="match status" value="1"/>
</dbReference>
<dbReference type="PANTHER" id="PTHR30265">
    <property type="entry name" value="RHO-INTERACTING TRANSCRIPTION TERMINATION FACTOR NUSG"/>
    <property type="match status" value="1"/>
</dbReference>
<dbReference type="PANTHER" id="PTHR30265:SF7">
    <property type="entry name" value="TRANSCRIPTION ANTITERMINATION PROTEIN RFAH"/>
    <property type="match status" value="1"/>
</dbReference>
<keyword evidence="6" id="KW-1185">Reference proteome</keyword>
<dbReference type="EMBL" id="JBFNXX010000034">
    <property type="protein sequence ID" value="MEW9922172.1"/>
    <property type="molecule type" value="Genomic_DNA"/>
</dbReference>
<protein>
    <submittedName>
        <fullName evidence="5">Transcription termination/antitermination protein NusG</fullName>
    </submittedName>
</protein>
<dbReference type="InterPro" id="IPR006645">
    <property type="entry name" value="NGN-like_dom"/>
</dbReference>
<dbReference type="SMART" id="SM00738">
    <property type="entry name" value="NGN"/>
    <property type="match status" value="1"/>
</dbReference>
<evidence type="ECO:0000259" key="4">
    <source>
        <dbReference type="SMART" id="SM00738"/>
    </source>
</evidence>
<evidence type="ECO:0000256" key="1">
    <source>
        <dbReference type="ARBA" id="ARBA00022814"/>
    </source>
</evidence>
<proteinExistence type="predicted"/>
<dbReference type="InterPro" id="IPR036735">
    <property type="entry name" value="NGN_dom_sf"/>
</dbReference>
<dbReference type="CDD" id="cd09892">
    <property type="entry name" value="NGN_SP_RfaH"/>
    <property type="match status" value="1"/>
</dbReference>
<dbReference type="Proteomes" id="UP001556098">
    <property type="component" value="Unassembled WGS sequence"/>
</dbReference>
<dbReference type="SUPFAM" id="SSF82679">
    <property type="entry name" value="N-utilization substance G protein NusG, N-terminal domain"/>
    <property type="match status" value="1"/>
</dbReference>
<reference evidence="5 6" key="1">
    <citation type="submission" date="2024-07" db="EMBL/GenBank/DDBJ databases">
        <title>Marimonas sp.nov., isolated from tidal-flat sediment.</title>
        <authorList>
            <person name="Jayan J.N."/>
            <person name="Lee S.S."/>
        </authorList>
    </citation>
    <scope>NUCLEOTIDE SEQUENCE [LARGE SCALE GENOMIC DNA]</scope>
    <source>
        <strain evidence="5 6">MJW-29</strain>
    </source>
</reference>
<comment type="caution">
    <text evidence="5">The sequence shown here is derived from an EMBL/GenBank/DDBJ whole genome shotgun (WGS) entry which is preliminary data.</text>
</comment>
<dbReference type="Gene3D" id="3.30.70.940">
    <property type="entry name" value="NusG, N-terminal domain"/>
    <property type="match status" value="1"/>
</dbReference>
<dbReference type="InterPro" id="IPR043425">
    <property type="entry name" value="NusG-like"/>
</dbReference>
<sequence length="171" mass="19119">MIEETYTDWFVAQLRPQGLSRAVTHLERQEFETFAPMFNASTLRGGIRHAARKPLFPGYIFVRFDPNRTGWTAINSTRGVARLVLNDPRKPVHLPPALMAGLMARCDANGVLLPPEELAIGDKIRVLAGPFAELVTTIESLPDQERISVLIDLMGRKVRTSFPRSQIARLG</sequence>
<keyword evidence="1" id="KW-0889">Transcription antitermination</keyword>
<accession>A0ABV3RUI8</accession>
<evidence type="ECO:0000313" key="6">
    <source>
        <dbReference type="Proteomes" id="UP001556098"/>
    </source>
</evidence>
<keyword evidence="3" id="KW-0804">Transcription</keyword>
<dbReference type="SUPFAM" id="SSF50104">
    <property type="entry name" value="Translation proteins SH3-like domain"/>
    <property type="match status" value="1"/>
</dbReference>
<evidence type="ECO:0000256" key="2">
    <source>
        <dbReference type="ARBA" id="ARBA00023015"/>
    </source>
</evidence>
<organism evidence="5 6">
    <name type="scientific">Sulfitobacter sediminis</name>
    <dbReference type="NCBI Taxonomy" id="3234186"/>
    <lineage>
        <taxon>Bacteria</taxon>
        <taxon>Pseudomonadati</taxon>
        <taxon>Pseudomonadota</taxon>
        <taxon>Alphaproteobacteria</taxon>
        <taxon>Rhodobacterales</taxon>
        <taxon>Roseobacteraceae</taxon>
        <taxon>Sulfitobacter</taxon>
    </lineage>
</organism>
<keyword evidence="2" id="KW-0805">Transcription regulation</keyword>
<dbReference type="RefSeq" id="WP_367879868.1">
    <property type="nucleotide sequence ID" value="NZ_JBFNXX010000034.1"/>
</dbReference>